<name>A0A1J1ISU9_9DIPT</name>
<keyword evidence="3" id="KW-1185">Reference proteome</keyword>
<dbReference type="EMBL" id="CVRI01000059">
    <property type="protein sequence ID" value="CRL03279.1"/>
    <property type="molecule type" value="Genomic_DNA"/>
</dbReference>
<organism evidence="2 3">
    <name type="scientific">Clunio marinus</name>
    <dbReference type="NCBI Taxonomy" id="568069"/>
    <lineage>
        <taxon>Eukaryota</taxon>
        <taxon>Metazoa</taxon>
        <taxon>Ecdysozoa</taxon>
        <taxon>Arthropoda</taxon>
        <taxon>Hexapoda</taxon>
        <taxon>Insecta</taxon>
        <taxon>Pterygota</taxon>
        <taxon>Neoptera</taxon>
        <taxon>Endopterygota</taxon>
        <taxon>Diptera</taxon>
        <taxon>Nematocera</taxon>
        <taxon>Chironomoidea</taxon>
        <taxon>Chironomidae</taxon>
        <taxon>Clunio</taxon>
    </lineage>
</organism>
<evidence type="ECO:0000256" key="1">
    <source>
        <dbReference type="SAM" id="MobiDB-lite"/>
    </source>
</evidence>
<gene>
    <name evidence="2" type="ORF">CLUMA_CG016692</name>
</gene>
<protein>
    <submittedName>
        <fullName evidence="2">CLUMA_CG016692, isoform A</fullName>
    </submittedName>
</protein>
<sequence>MQYSNRKNKQPSFSKQKSHFTPKKETNELTIKETQSLLLYLRNIPTTFMPKHNLNIYFGFGGISDAVGDGRKRVKLEMLLLRDSYL</sequence>
<accession>A0A1J1ISU9</accession>
<proteinExistence type="predicted"/>
<evidence type="ECO:0000313" key="2">
    <source>
        <dbReference type="EMBL" id="CRL03279.1"/>
    </source>
</evidence>
<feature type="compositionally biased region" description="Polar residues" evidence="1">
    <location>
        <begin position="1"/>
        <end position="15"/>
    </location>
</feature>
<dbReference type="AlphaFoldDB" id="A0A1J1ISU9"/>
<reference evidence="2 3" key="1">
    <citation type="submission" date="2015-04" db="EMBL/GenBank/DDBJ databases">
        <authorList>
            <person name="Syromyatnikov M.Y."/>
            <person name="Popov V.N."/>
        </authorList>
    </citation>
    <scope>NUCLEOTIDE SEQUENCE [LARGE SCALE GENOMIC DNA]</scope>
</reference>
<dbReference type="Proteomes" id="UP000183832">
    <property type="component" value="Unassembled WGS sequence"/>
</dbReference>
<feature type="region of interest" description="Disordered" evidence="1">
    <location>
        <begin position="1"/>
        <end position="28"/>
    </location>
</feature>
<evidence type="ECO:0000313" key="3">
    <source>
        <dbReference type="Proteomes" id="UP000183832"/>
    </source>
</evidence>